<dbReference type="AlphaFoldDB" id="A0A1I7XMZ6"/>
<accession>A0A1I7XMZ6</accession>
<proteinExistence type="predicted"/>
<name>A0A1I7XMZ6_HETBA</name>
<reference evidence="2" key="1">
    <citation type="submission" date="2016-11" db="UniProtKB">
        <authorList>
            <consortium name="WormBaseParasite"/>
        </authorList>
    </citation>
    <scope>IDENTIFICATION</scope>
</reference>
<protein>
    <submittedName>
        <fullName evidence="2">Uncharacterized protein</fullName>
    </submittedName>
</protein>
<organism evidence="1 2">
    <name type="scientific">Heterorhabditis bacteriophora</name>
    <name type="common">Entomopathogenic nematode worm</name>
    <dbReference type="NCBI Taxonomy" id="37862"/>
    <lineage>
        <taxon>Eukaryota</taxon>
        <taxon>Metazoa</taxon>
        <taxon>Ecdysozoa</taxon>
        <taxon>Nematoda</taxon>
        <taxon>Chromadorea</taxon>
        <taxon>Rhabditida</taxon>
        <taxon>Rhabditina</taxon>
        <taxon>Rhabditomorpha</taxon>
        <taxon>Strongyloidea</taxon>
        <taxon>Heterorhabditidae</taxon>
        <taxon>Heterorhabditis</taxon>
    </lineage>
</organism>
<evidence type="ECO:0000313" key="1">
    <source>
        <dbReference type="Proteomes" id="UP000095283"/>
    </source>
</evidence>
<dbReference type="Proteomes" id="UP000095283">
    <property type="component" value="Unplaced"/>
</dbReference>
<evidence type="ECO:0000313" key="2">
    <source>
        <dbReference type="WBParaSite" id="Hba_18908"/>
    </source>
</evidence>
<dbReference type="WBParaSite" id="Hba_18908">
    <property type="protein sequence ID" value="Hba_18908"/>
    <property type="gene ID" value="Hba_18908"/>
</dbReference>
<sequence length="60" mass="6883">MEDVISREVELTAKSITAADTRSASSTNYHSVLGRSVHREIILTKLRKYWLETSLVILHR</sequence>
<keyword evidence="1" id="KW-1185">Reference proteome</keyword>